<feature type="domain" description="AMP-activated protein kinase glycogen-binding" evidence="2">
    <location>
        <begin position="107"/>
        <end position="185"/>
    </location>
</feature>
<comment type="similarity">
    <text evidence="1">Belongs to the CRP1/MDG1 family.</text>
</comment>
<keyword evidence="3" id="KW-0808">Transferase</keyword>
<keyword evidence="3" id="KW-0418">Kinase</keyword>
<name>A0ABQ9XAB2_9EUKA</name>
<reference evidence="3 4" key="1">
    <citation type="journal article" date="2022" name="bioRxiv">
        <title>Genomics of Preaxostyla Flagellates Illuminates Evolutionary Transitions and the Path Towards Mitochondrial Loss.</title>
        <authorList>
            <person name="Novak L.V.F."/>
            <person name="Treitli S.C."/>
            <person name="Pyrih J."/>
            <person name="Halakuc P."/>
            <person name="Pipaliya S.V."/>
            <person name="Vacek V."/>
            <person name="Brzon O."/>
            <person name="Soukal P."/>
            <person name="Eme L."/>
            <person name="Dacks J.B."/>
            <person name="Karnkowska A."/>
            <person name="Elias M."/>
            <person name="Hampl V."/>
        </authorList>
    </citation>
    <scope>NUCLEOTIDE SEQUENCE [LARGE SCALE GENOMIC DNA]</scope>
    <source>
        <strain evidence="3">NAU3</strain>
        <tissue evidence="3">Gut</tissue>
    </source>
</reference>
<gene>
    <name evidence="3" type="ORF">BLNAU_16832</name>
</gene>
<dbReference type="EMBL" id="JARBJD010000181">
    <property type="protein sequence ID" value="KAK2948213.1"/>
    <property type="molecule type" value="Genomic_DNA"/>
</dbReference>
<dbReference type="InterPro" id="IPR014756">
    <property type="entry name" value="Ig_E-set"/>
</dbReference>
<dbReference type="Pfam" id="PF16561">
    <property type="entry name" value="AMPK1_CBM"/>
    <property type="match status" value="1"/>
</dbReference>
<dbReference type="SUPFAM" id="SSF81296">
    <property type="entry name" value="E set domains"/>
    <property type="match status" value="1"/>
</dbReference>
<dbReference type="PANTHER" id="PTHR10343">
    <property type="entry name" value="5'-AMP-ACTIVATED PROTEIN KINASE , BETA SUBUNIT"/>
    <property type="match status" value="1"/>
</dbReference>
<evidence type="ECO:0000259" key="2">
    <source>
        <dbReference type="Pfam" id="PF16561"/>
    </source>
</evidence>
<evidence type="ECO:0000313" key="4">
    <source>
        <dbReference type="Proteomes" id="UP001281761"/>
    </source>
</evidence>
<dbReference type="InterPro" id="IPR032640">
    <property type="entry name" value="AMPK1_CBM"/>
</dbReference>
<dbReference type="PANTHER" id="PTHR10343:SF81">
    <property type="entry name" value="CRUCIFORM DNA-RECOGNIZING PROTEIN 1-RELATED"/>
    <property type="match status" value="1"/>
</dbReference>
<evidence type="ECO:0000313" key="3">
    <source>
        <dbReference type="EMBL" id="KAK2948213.1"/>
    </source>
</evidence>
<evidence type="ECO:0000256" key="1">
    <source>
        <dbReference type="ARBA" id="ARBA00038216"/>
    </source>
</evidence>
<dbReference type="InterPro" id="IPR050827">
    <property type="entry name" value="CRP1_MDG1_kinase"/>
</dbReference>
<dbReference type="Proteomes" id="UP001281761">
    <property type="component" value="Unassembled WGS sequence"/>
</dbReference>
<dbReference type="InterPro" id="IPR013783">
    <property type="entry name" value="Ig-like_fold"/>
</dbReference>
<proteinExistence type="inferred from homology"/>
<dbReference type="CDD" id="cd02859">
    <property type="entry name" value="E_set_AMPKbeta_like_N"/>
    <property type="match status" value="1"/>
</dbReference>
<sequence length="186" mass="21898">MTDTLWFIQQQGNLFAICFDRDSSAQIEKYYLQMNHLDFTAPIIKIEEYEKGLDPSQEILSSPRAVEYLLDYKSMEAINNQDQSIRHKIMRIDPNLPLDMDGKMLHTFVWPYEGVTICIRGSFDNWSTSIYLHQDPSSESSTVTLLLPRHSFQYKFIVDGNWMYRNDLHHCYDEHGNINNYVSVDE</sequence>
<keyword evidence="4" id="KW-1185">Reference proteome</keyword>
<accession>A0ABQ9XAB2</accession>
<comment type="caution">
    <text evidence="3">The sequence shown here is derived from an EMBL/GenBank/DDBJ whole genome shotgun (WGS) entry which is preliminary data.</text>
</comment>
<protein>
    <submittedName>
        <fullName evidence="3">Glycogen recognition site of AMP-activated protein kinase</fullName>
    </submittedName>
</protein>
<organism evidence="3 4">
    <name type="scientific">Blattamonas nauphoetae</name>
    <dbReference type="NCBI Taxonomy" id="2049346"/>
    <lineage>
        <taxon>Eukaryota</taxon>
        <taxon>Metamonada</taxon>
        <taxon>Preaxostyla</taxon>
        <taxon>Oxymonadida</taxon>
        <taxon>Blattamonas</taxon>
    </lineage>
</organism>
<dbReference type="GO" id="GO:0016301">
    <property type="term" value="F:kinase activity"/>
    <property type="evidence" value="ECO:0007669"/>
    <property type="project" value="UniProtKB-KW"/>
</dbReference>
<dbReference type="Gene3D" id="2.60.40.10">
    <property type="entry name" value="Immunoglobulins"/>
    <property type="match status" value="1"/>
</dbReference>